<evidence type="ECO:0000256" key="1">
    <source>
        <dbReference type="SAM" id="Phobius"/>
    </source>
</evidence>
<dbReference type="AlphaFoldDB" id="A0A433RXU7"/>
<evidence type="ECO:0000313" key="3">
    <source>
        <dbReference type="Proteomes" id="UP000288623"/>
    </source>
</evidence>
<keyword evidence="1" id="KW-0472">Membrane</keyword>
<keyword evidence="1" id="KW-1133">Transmembrane helix</keyword>
<dbReference type="RefSeq" id="WP_126989448.1">
    <property type="nucleotide sequence ID" value="NZ_JTFC01000008.1"/>
</dbReference>
<accession>A0A433RXU7</accession>
<feature type="transmembrane region" description="Helical" evidence="1">
    <location>
        <begin position="40"/>
        <end position="59"/>
    </location>
</feature>
<comment type="caution">
    <text evidence="2">The sequence shown here is derived from an EMBL/GenBank/DDBJ whole genome shotgun (WGS) entry which is preliminary data.</text>
</comment>
<proteinExistence type="predicted"/>
<dbReference type="OrthoDB" id="2455768at2"/>
<name>A0A433RXU7_9BACL</name>
<dbReference type="Proteomes" id="UP000288623">
    <property type="component" value="Unassembled WGS sequence"/>
</dbReference>
<gene>
    <name evidence="2" type="ORF">QI30_02890</name>
</gene>
<keyword evidence="3" id="KW-1185">Reference proteome</keyword>
<reference evidence="2 3" key="1">
    <citation type="submission" date="2014-11" db="EMBL/GenBank/DDBJ databases">
        <title>Genome sequence and analysis of novel Kurthia sp.</title>
        <authorList>
            <person name="Lawson J.N."/>
            <person name="Gonzalez J.E."/>
            <person name="Rinauldi L."/>
            <person name="Xuan Z."/>
            <person name="Firman A."/>
            <person name="Shaddox L."/>
            <person name="Trudeau A."/>
            <person name="Shah S."/>
            <person name="Reiman D."/>
        </authorList>
    </citation>
    <scope>NUCLEOTIDE SEQUENCE [LARGE SCALE GENOMIC DNA]</scope>
    <source>
        <strain evidence="2 3">3B1D</strain>
    </source>
</reference>
<protein>
    <submittedName>
        <fullName evidence="2">Uncharacterized protein</fullName>
    </submittedName>
</protein>
<evidence type="ECO:0000313" key="2">
    <source>
        <dbReference type="EMBL" id="RUS58108.1"/>
    </source>
</evidence>
<dbReference type="EMBL" id="JTFC01000008">
    <property type="protein sequence ID" value="RUS58108.1"/>
    <property type="molecule type" value="Genomic_DNA"/>
</dbReference>
<feature type="transmembrane region" description="Helical" evidence="1">
    <location>
        <begin position="9"/>
        <end position="28"/>
    </location>
</feature>
<sequence>MRNYTTKALFWLWLLIIYVLVFVGAYFYNTMAKAPNVPLLIGVIALFSLIFIPVYLAIWRSIEKREARKAAKQHLRF</sequence>
<organism evidence="2 3">
    <name type="scientific">Candidatus Kurthia intestinigallinarum</name>
    <dbReference type="NCBI Taxonomy" id="1562256"/>
    <lineage>
        <taxon>Bacteria</taxon>
        <taxon>Bacillati</taxon>
        <taxon>Bacillota</taxon>
        <taxon>Bacilli</taxon>
        <taxon>Bacillales</taxon>
        <taxon>Caryophanaceae</taxon>
        <taxon>Kurthia</taxon>
    </lineage>
</organism>
<keyword evidence="1" id="KW-0812">Transmembrane</keyword>